<accession>A0A4S4ARX6</accession>
<gene>
    <name evidence="2" type="ORF">E6O51_06540</name>
</gene>
<dbReference type="EMBL" id="SSOD01000004">
    <property type="protein sequence ID" value="THF62613.1"/>
    <property type="molecule type" value="Genomic_DNA"/>
</dbReference>
<name>A0A4S4ARX6_9RHOO</name>
<comment type="caution">
    <text evidence="2">The sequence shown here is derived from an EMBL/GenBank/DDBJ whole genome shotgun (WGS) entry which is preliminary data.</text>
</comment>
<evidence type="ECO:0000313" key="3">
    <source>
        <dbReference type="Proteomes" id="UP000307956"/>
    </source>
</evidence>
<organism evidence="2 3">
    <name type="scientific">Pseudothauera rhizosphaerae</name>
    <dbReference type="NCBI Taxonomy" id="2565932"/>
    <lineage>
        <taxon>Bacteria</taxon>
        <taxon>Pseudomonadati</taxon>
        <taxon>Pseudomonadota</taxon>
        <taxon>Betaproteobacteria</taxon>
        <taxon>Rhodocyclales</taxon>
        <taxon>Zoogloeaceae</taxon>
        <taxon>Pseudothauera</taxon>
    </lineage>
</organism>
<dbReference type="Proteomes" id="UP000307956">
    <property type="component" value="Unassembled WGS sequence"/>
</dbReference>
<reference evidence="2 3" key="1">
    <citation type="submission" date="2019-04" db="EMBL/GenBank/DDBJ databases">
        <title>Azoarcus rhizosphaerae sp. nov. isolated from rhizosphere of Ficus religiosa.</title>
        <authorList>
            <person name="Lin S.-Y."/>
            <person name="Hameed A."/>
            <person name="Hsu Y.-H."/>
            <person name="Young C.-C."/>
        </authorList>
    </citation>
    <scope>NUCLEOTIDE SEQUENCE [LARGE SCALE GENOMIC DNA]</scope>
    <source>
        <strain evidence="2 3">CC-YHH848</strain>
    </source>
</reference>
<dbReference type="OrthoDB" id="5366025at2"/>
<feature type="transmembrane region" description="Helical" evidence="1">
    <location>
        <begin position="6"/>
        <end position="26"/>
    </location>
</feature>
<keyword evidence="1" id="KW-0812">Transmembrane</keyword>
<keyword evidence="3" id="KW-1185">Reference proteome</keyword>
<proteinExistence type="predicted"/>
<feature type="transmembrane region" description="Helical" evidence="1">
    <location>
        <begin position="47"/>
        <end position="68"/>
    </location>
</feature>
<feature type="transmembrane region" description="Helical" evidence="1">
    <location>
        <begin position="74"/>
        <end position="96"/>
    </location>
</feature>
<dbReference type="RefSeq" id="WP_136384166.1">
    <property type="nucleotide sequence ID" value="NZ_SSOD01000004.1"/>
</dbReference>
<sequence length="277" mass="30927">MMPDLHFGWHLAVLALSLGGFALLALASEREGTVLLRRPASAAERRVFRWLGWPLLGLALALCAWGWLAHFGTVLWLGWLSVAAVVLVFTIAYWPWRKKREFHGRPRKTAEIIMPPAVASPWMGLTRGAGWFVLAAAPLAFGWQLWQAEPWPVLRADAVRGEIGPWRYRLAEEEREAPEVLASGAAVKHFVLRLEGDELAVARAWLRVQPPRSLRTAGMAFDGNHGNREAMLVIPPSATAQDTFWLTVQGKNGQIYRAEIDMRRLSPATAAFVEGQR</sequence>
<evidence type="ECO:0000256" key="1">
    <source>
        <dbReference type="SAM" id="Phobius"/>
    </source>
</evidence>
<dbReference type="Pfam" id="PF11804">
    <property type="entry name" value="DUF3325"/>
    <property type="match status" value="1"/>
</dbReference>
<keyword evidence="1" id="KW-1133">Transmembrane helix</keyword>
<protein>
    <submittedName>
        <fullName evidence="2">DUF3325 domain-containing protein</fullName>
    </submittedName>
</protein>
<dbReference type="AlphaFoldDB" id="A0A4S4ARX6"/>
<evidence type="ECO:0000313" key="2">
    <source>
        <dbReference type="EMBL" id="THF62613.1"/>
    </source>
</evidence>
<keyword evidence="1" id="KW-0472">Membrane</keyword>
<dbReference type="InterPro" id="IPR021762">
    <property type="entry name" value="DUF3325"/>
</dbReference>